<dbReference type="PANTHER" id="PTHR38038:SF1">
    <property type="entry name" value="PENICILLIN-BINDING PROTEIN ACTIVATOR LPOA"/>
    <property type="match status" value="1"/>
</dbReference>
<dbReference type="InterPro" id="IPR028082">
    <property type="entry name" value="Peripla_BP_I"/>
</dbReference>
<reference evidence="11" key="2">
    <citation type="journal article" date="2023" name="Nat. Commun.">
        <title>Genomic dissection of endemic carbapenem resistance reveals metallo-beta-lactamase dissemination through clonal, plasmid and integron transfer.</title>
        <authorList>
            <person name="Macesic N."/>
            <person name="Hawkey J."/>
            <person name="Vezina B."/>
            <person name="Wisniewski J.A."/>
            <person name="Cottingham H."/>
            <person name="Blakeway L.V."/>
            <person name="Harshegyi T."/>
            <person name="Pragastis K."/>
            <person name="Badoordeen G.Z."/>
            <person name="Dennison A."/>
            <person name="Spelman D.W."/>
            <person name="Jenney A.W.J."/>
            <person name="Peleg A.Y."/>
        </authorList>
    </citation>
    <scope>NUCLEOTIDE SEQUENCE</scope>
    <source>
        <strain evidence="11">CPO071</strain>
    </source>
</reference>
<dbReference type="GO" id="GO:0009252">
    <property type="term" value="P:peptidoglycan biosynthetic process"/>
    <property type="evidence" value="ECO:0007669"/>
    <property type="project" value="UniProtKB-UniRule"/>
</dbReference>
<dbReference type="Proteomes" id="UP000254545">
    <property type="component" value="Unassembled WGS sequence"/>
</dbReference>
<dbReference type="GO" id="GO:0004553">
    <property type="term" value="F:hydrolase activity, hydrolyzing O-glycosyl compounds"/>
    <property type="evidence" value="ECO:0007669"/>
    <property type="project" value="InterPro"/>
</dbReference>
<organism evidence="12 13">
    <name type="scientific">Klebsiella variicola</name>
    <dbReference type="NCBI Taxonomy" id="244366"/>
    <lineage>
        <taxon>Bacteria</taxon>
        <taxon>Pseudomonadati</taxon>
        <taxon>Pseudomonadota</taxon>
        <taxon>Gammaproteobacteria</taxon>
        <taxon>Enterobacterales</taxon>
        <taxon>Enterobacteriaceae</taxon>
        <taxon>Klebsiella/Raoultella group</taxon>
        <taxon>Klebsiella</taxon>
        <taxon>Klebsiella pneumoniae complex</taxon>
    </lineage>
</organism>
<keyword evidence="2 8" id="KW-0133">Cell shape</keyword>
<comment type="subunit">
    <text evidence="8">Interacts with PBP1a.</text>
</comment>
<dbReference type="SUPFAM" id="SSF53822">
    <property type="entry name" value="Periplasmic binding protein-like I"/>
    <property type="match status" value="1"/>
</dbReference>
<evidence type="ECO:0000256" key="7">
    <source>
        <dbReference type="ARBA" id="ARBA00023288"/>
    </source>
</evidence>
<accession>A0A0B7GIQ5</accession>
<feature type="region of interest" description="Disordered" evidence="9">
    <location>
        <begin position="307"/>
        <end position="383"/>
    </location>
</feature>
<gene>
    <name evidence="8 12" type="primary">lpoA</name>
    <name evidence="12" type="ORF">NCTC9177_00259</name>
    <name evidence="11" type="ORF">QAB22_002820</name>
</gene>
<evidence type="ECO:0000313" key="12">
    <source>
        <dbReference type="EMBL" id="STS86503.1"/>
    </source>
</evidence>
<dbReference type="GO" id="GO:0042597">
    <property type="term" value="C:periplasmic space"/>
    <property type="evidence" value="ECO:0007669"/>
    <property type="project" value="InterPro"/>
</dbReference>
<feature type="chain" id="PRO_5042677173" description="Penicillin-binding protein activator LpoA" evidence="10">
    <location>
        <begin position="26"/>
        <end position="702"/>
    </location>
</feature>
<keyword evidence="7 12" id="KW-0449">Lipoprotein</keyword>
<dbReference type="GO" id="GO:0030234">
    <property type="term" value="F:enzyme regulator activity"/>
    <property type="evidence" value="ECO:0007669"/>
    <property type="project" value="UniProtKB-UniRule"/>
</dbReference>
<feature type="compositionally biased region" description="Low complexity" evidence="9">
    <location>
        <begin position="330"/>
        <end position="383"/>
    </location>
</feature>
<evidence type="ECO:0000256" key="8">
    <source>
        <dbReference type="HAMAP-Rule" id="MF_01890"/>
    </source>
</evidence>
<comment type="similarity">
    <text evidence="8">Belongs to the LpoA family.</text>
</comment>
<evidence type="ECO:0000256" key="2">
    <source>
        <dbReference type="ARBA" id="ARBA00022960"/>
    </source>
</evidence>
<reference evidence="11" key="3">
    <citation type="submission" date="2024-01" db="EMBL/GenBank/DDBJ databases">
        <authorList>
            <person name="Macesic N."/>
        </authorList>
    </citation>
    <scope>NUCLEOTIDE SEQUENCE</scope>
    <source>
        <strain evidence="11">CPO071</strain>
    </source>
</reference>
<dbReference type="Gene3D" id="1.25.40.650">
    <property type="match status" value="1"/>
</dbReference>
<dbReference type="GO" id="GO:0008360">
    <property type="term" value="P:regulation of cell shape"/>
    <property type="evidence" value="ECO:0007669"/>
    <property type="project" value="UniProtKB-KW"/>
</dbReference>
<feature type="signal peptide" evidence="10">
    <location>
        <begin position="1"/>
        <end position="25"/>
    </location>
</feature>
<evidence type="ECO:0000313" key="11">
    <source>
        <dbReference type="EMBL" id="MEC6055503.1"/>
    </source>
</evidence>
<evidence type="ECO:0000313" key="13">
    <source>
        <dbReference type="Proteomes" id="UP000254545"/>
    </source>
</evidence>
<dbReference type="InterPro" id="IPR008939">
    <property type="entry name" value="Lytic_TGlycosylase_superhlx_U"/>
</dbReference>
<dbReference type="CDD" id="cd06339">
    <property type="entry name" value="PBP1_YraM_LppC_lipoprotein-like"/>
    <property type="match status" value="1"/>
</dbReference>
<dbReference type="EMBL" id="JARTTN020000001">
    <property type="protein sequence ID" value="MEC6055503.1"/>
    <property type="molecule type" value="Genomic_DNA"/>
</dbReference>
<proteinExistence type="inferred from homology"/>
<evidence type="ECO:0000256" key="10">
    <source>
        <dbReference type="SAM" id="SignalP"/>
    </source>
</evidence>
<sequence length="702" mass="74953">MVPSTFLRSKPARCLPVLLATLLFAGCGTHTQDQSTAFMQGTSQANSSFYLQQMQQSTNDSKTNWQLLAIRALLQEGKKQQAIDLYNQLPSNLNSTQAREQSLLAVEVKLAQNDYQGARTLLAKLDPTSLDQPQQARYWQAQIDASQGKPSLTLLRALIAQQPLLSDAKQRQKNIDATWQALTSMPQDQANALVINADENTLQGWLDLQRMWFDNRNDPTLLKAGVKDWQTRYPQNPGAKMLPTALVNMQNYKPASTNKIALFLPLNGQASIFGRTIQQGFEAAKNGAPSVTGSAVPAQVAQAANVSGNDDVVSPSQAEVSDLTATGSRAEPVQAPAQDQAAPAAEPTAQAPAASATPQTTASPVTQPVTAPTAQPQPAVASAANPSAELKIYDTTSQPISQLLAQAQQDGATLVVGPLLKENVDDVIKSNTPLNVLALNQPEKVESRANLCYFALSPEDEARDAARHIHQQGKQTPLLLVPRGALGDRVVSAFADEWLKLGGASVLQQRFGSTAELRAGVNGGGGIALTGTPVSTLPSAQNSSLGSADEMPVSSGGSVDAAYILATPEQIAYIKPMIAMRNGSQNNVTLYASSRSAQGTAGPDFRLEMEGLQYSEIPMLAGSNPALMQQALSAVRNDYSLARLYAMGADAWSLANHFTQMRQTPGFELNGNTGDLTATQDCVINRKLSWLKYQQGKIVPAS</sequence>
<keyword evidence="6 8" id="KW-0998">Cell outer membrane</keyword>
<comment type="caution">
    <text evidence="12">The sequence shown here is derived from an EMBL/GenBank/DDBJ whole genome shotgun (WGS) entry which is preliminary data.</text>
</comment>
<dbReference type="Pfam" id="PF04348">
    <property type="entry name" value="LppC"/>
    <property type="match status" value="2"/>
</dbReference>
<dbReference type="Proteomes" id="UP001176846">
    <property type="component" value="Unassembled WGS sequence"/>
</dbReference>
<keyword evidence="1 8" id="KW-0732">Signal</keyword>
<dbReference type="SUPFAM" id="SSF48435">
    <property type="entry name" value="Bacterial muramidases"/>
    <property type="match status" value="1"/>
</dbReference>
<evidence type="ECO:0000256" key="6">
    <source>
        <dbReference type="ARBA" id="ARBA00023237"/>
    </source>
</evidence>
<evidence type="ECO:0000256" key="3">
    <source>
        <dbReference type="ARBA" id="ARBA00022984"/>
    </source>
</evidence>
<evidence type="ECO:0000256" key="5">
    <source>
        <dbReference type="ARBA" id="ARBA00023139"/>
    </source>
</evidence>
<dbReference type="InterPro" id="IPR011990">
    <property type="entry name" value="TPR-like_helical_dom_sf"/>
</dbReference>
<reference evidence="12 13" key="1">
    <citation type="submission" date="2018-06" db="EMBL/GenBank/DDBJ databases">
        <authorList>
            <consortium name="Pathogen Informatics"/>
            <person name="Doyle S."/>
        </authorList>
    </citation>
    <scope>NUCLEOTIDE SEQUENCE [LARGE SCALE GENOMIC DNA]</scope>
    <source>
        <strain evidence="12 13">NCTC9177</strain>
    </source>
</reference>
<dbReference type="Gene3D" id="1.25.40.10">
    <property type="entry name" value="Tetratricopeptide repeat domain"/>
    <property type="match status" value="1"/>
</dbReference>
<dbReference type="GO" id="GO:0031241">
    <property type="term" value="C:periplasmic side of cell outer membrane"/>
    <property type="evidence" value="ECO:0007669"/>
    <property type="project" value="UniProtKB-UniRule"/>
</dbReference>
<dbReference type="PANTHER" id="PTHR38038">
    <property type="entry name" value="PENICILLIN-BINDING PROTEIN ACTIVATOR LPOA"/>
    <property type="match status" value="1"/>
</dbReference>
<feature type="compositionally biased region" description="Polar residues" evidence="9">
    <location>
        <begin position="314"/>
        <end position="327"/>
    </location>
</feature>
<keyword evidence="4 8" id="KW-0472">Membrane</keyword>
<protein>
    <recommendedName>
        <fullName evidence="8">Penicillin-binding protein activator LpoA</fullName>
        <shortName evidence="8">PBP activator LpoA</shortName>
    </recommendedName>
</protein>
<dbReference type="RefSeq" id="WP_023323315.1">
    <property type="nucleotide sequence ID" value="NZ_AP024592.1"/>
</dbReference>
<dbReference type="Gene3D" id="3.40.50.2300">
    <property type="match status" value="2"/>
</dbReference>
<evidence type="ECO:0000256" key="1">
    <source>
        <dbReference type="ARBA" id="ARBA00022729"/>
    </source>
</evidence>
<dbReference type="HAMAP" id="MF_01890">
    <property type="entry name" value="LpoA"/>
    <property type="match status" value="1"/>
</dbReference>
<dbReference type="InterPro" id="IPR007443">
    <property type="entry name" value="LpoA"/>
</dbReference>
<dbReference type="EMBL" id="UGKR01000003">
    <property type="protein sequence ID" value="STS86503.1"/>
    <property type="molecule type" value="Genomic_DNA"/>
</dbReference>
<keyword evidence="3 8" id="KW-0573">Peptidoglycan synthesis</keyword>
<keyword evidence="5" id="KW-0564">Palmitate</keyword>
<dbReference type="AlphaFoldDB" id="A0A0B7GIQ5"/>
<evidence type="ECO:0000256" key="9">
    <source>
        <dbReference type="SAM" id="MobiDB-lite"/>
    </source>
</evidence>
<comment type="function">
    <text evidence="8">Regulator of peptidoglycan synthesis that is essential for the function of penicillin-binding protein 1A (PBP1a).</text>
</comment>
<evidence type="ECO:0000256" key="4">
    <source>
        <dbReference type="ARBA" id="ARBA00023136"/>
    </source>
</evidence>
<dbReference type="KEGG" id="kvd:KR75_05305"/>
<name>A0A0B7GIQ5_KLEVA</name>